<dbReference type="InterPro" id="IPR004364">
    <property type="entry name" value="Aa-tRNA-synt_II"/>
</dbReference>
<evidence type="ECO:0000256" key="3">
    <source>
        <dbReference type="ARBA" id="ARBA00022840"/>
    </source>
</evidence>
<evidence type="ECO:0000256" key="1">
    <source>
        <dbReference type="ARBA" id="ARBA00022598"/>
    </source>
</evidence>
<sequence length="279" mass="32128">MHPNIDLIEPKDYDFTVTKLRDFFRSQGFVETPVQHRLSILAACEDPLTIATFNYAGNLWPLPQTGQMWLEWELLTKPNVPGYYCITTSFRNEANPIPGRHNLIFPMCEFETHGDINDLKKLEEALLVSIGLGDNNSFKHLDYEAIAAKYEVKELKAQHETKMMEEFGPTVFLEKFPQHTSPFWNMKKDGNYARKIDVILYGIETIGSAERSTNPEEMRHMFNTISDGLYAKTLFSQFGQERVNEELNRFLKLKFFPRCGGGIGLTRMIRAFKLAGSLK</sequence>
<dbReference type="GO" id="GO:0004812">
    <property type="term" value="F:aminoacyl-tRNA ligase activity"/>
    <property type="evidence" value="ECO:0007669"/>
    <property type="project" value="InterPro"/>
</dbReference>
<dbReference type="SUPFAM" id="SSF55681">
    <property type="entry name" value="Class II aaRS and biotin synthetases"/>
    <property type="match status" value="1"/>
</dbReference>
<gene>
    <name evidence="5" type="ORF">A2226_02040</name>
</gene>
<reference evidence="5 6" key="1">
    <citation type="journal article" date="2016" name="Nat. Commun.">
        <title>Thousands of microbial genomes shed light on interconnected biogeochemical processes in an aquifer system.</title>
        <authorList>
            <person name="Anantharaman K."/>
            <person name="Brown C.T."/>
            <person name="Hug L.A."/>
            <person name="Sharon I."/>
            <person name="Castelle C.J."/>
            <person name="Probst A.J."/>
            <person name="Thomas B.C."/>
            <person name="Singh A."/>
            <person name="Wilkins M.J."/>
            <person name="Karaoz U."/>
            <person name="Brodie E.L."/>
            <person name="Williams K.H."/>
            <person name="Hubbard S.S."/>
            <person name="Banfield J.F."/>
        </authorList>
    </citation>
    <scope>NUCLEOTIDE SEQUENCE [LARGE SCALE GENOMIC DNA]</scope>
</reference>
<dbReference type="InterPro" id="IPR045864">
    <property type="entry name" value="aa-tRNA-synth_II/BPL/LPL"/>
</dbReference>
<dbReference type="Pfam" id="PF00152">
    <property type="entry name" value="tRNA-synt_2"/>
    <property type="match status" value="1"/>
</dbReference>
<protein>
    <recommendedName>
        <fullName evidence="4">Aminoacyl-tRNA synthetase class II (D/K/N) domain-containing protein</fullName>
    </recommendedName>
</protein>
<feature type="domain" description="Aminoacyl-tRNA synthetase class II (D/K/N)" evidence="4">
    <location>
        <begin position="18"/>
        <end position="270"/>
    </location>
</feature>
<evidence type="ECO:0000313" key="6">
    <source>
        <dbReference type="Proteomes" id="UP000178936"/>
    </source>
</evidence>
<keyword evidence="3" id="KW-0067">ATP-binding</keyword>
<dbReference type="EMBL" id="MHTB01000057">
    <property type="protein sequence ID" value="OHA54069.1"/>
    <property type="molecule type" value="Genomic_DNA"/>
</dbReference>
<evidence type="ECO:0000313" key="5">
    <source>
        <dbReference type="EMBL" id="OHA54069.1"/>
    </source>
</evidence>
<dbReference type="AlphaFoldDB" id="A0A1G2Q211"/>
<keyword evidence="1" id="KW-0436">Ligase</keyword>
<keyword evidence="2" id="KW-0547">Nucleotide-binding</keyword>
<comment type="caution">
    <text evidence="5">The sequence shown here is derived from an EMBL/GenBank/DDBJ whole genome shotgun (WGS) entry which is preliminary data.</text>
</comment>
<dbReference type="Proteomes" id="UP000178936">
    <property type="component" value="Unassembled WGS sequence"/>
</dbReference>
<dbReference type="GO" id="GO:0006418">
    <property type="term" value="P:tRNA aminoacylation for protein translation"/>
    <property type="evidence" value="ECO:0007669"/>
    <property type="project" value="InterPro"/>
</dbReference>
<evidence type="ECO:0000256" key="2">
    <source>
        <dbReference type="ARBA" id="ARBA00022741"/>
    </source>
</evidence>
<proteinExistence type="predicted"/>
<organism evidence="5 6">
    <name type="scientific">Candidatus Veblenbacteria bacterium RIFOXYA2_FULL_43_9</name>
    <dbReference type="NCBI Taxonomy" id="1802425"/>
    <lineage>
        <taxon>Bacteria</taxon>
        <taxon>Candidatus Vebleniibacteriota</taxon>
    </lineage>
</organism>
<name>A0A1G2Q211_9BACT</name>
<accession>A0A1G2Q211</accession>
<dbReference type="Gene3D" id="3.30.930.10">
    <property type="entry name" value="Bira Bifunctional Protein, Domain 2"/>
    <property type="match status" value="2"/>
</dbReference>
<evidence type="ECO:0000259" key="4">
    <source>
        <dbReference type="Pfam" id="PF00152"/>
    </source>
</evidence>
<dbReference type="GO" id="GO:0005524">
    <property type="term" value="F:ATP binding"/>
    <property type="evidence" value="ECO:0007669"/>
    <property type="project" value="InterPro"/>
</dbReference>